<organism evidence="1 2">
    <name type="scientific">Roseivivax halodurans JCM 10272</name>
    <dbReference type="NCBI Taxonomy" id="1449350"/>
    <lineage>
        <taxon>Bacteria</taxon>
        <taxon>Pseudomonadati</taxon>
        <taxon>Pseudomonadota</taxon>
        <taxon>Alphaproteobacteria</taxon>
        <taxon>Rhodobacterales</taxon>
        <taxon>Roseobacteraceae</taxon>
        <taxon>Roseivivax</taxon>
    </lineage>
</organism>
<gene>
    <name evidence="1" type="ORF">OCH239_09180</name>
</gene>
<dbReference type="RefSeq" id="WP_037264592.1">
    <property type="nucleotide sequence ID" value="NZ_JALZ01000021.1"/>
</dbReference>
<accession>X7EEK3</accession>
<sequence>MTACYRIRPGNRVKDLPLDAQIAFSKIPGGQPSVDFAGGTFWSLDWRDGESTRIPRKPGDWLVEAEDYGISIVDAAEIASPDGA</sequence>
<reference evidence="1 2" key="1">
    <citation type="submission" date="2014-01" db="EMBL/GenBank/DDBJ databases">
        <title>Roseivivax halodurans JCM 10272 Genome Sequencing.</title>
        <authorList>
            <person name="Lai Q."/>
            <person name="Li G."/>
            <person name="Shao Z."/>
        </authorList>
    </citation>
    <scope>NUCLEOTIDE SEQUENCE [LARGE SCALE GENOMIC DNA]</scope>
    <source>
        <strain evidence="1 2">JCM 10272</strain>
    </source>
</reference>
<evidence type="ECO:0000313" key="1">
    <source>
        <dbReference type="EMBL" id="ETX13646.1"/>
    </source>
</evidence>
<dbReference type="EMBL" id="JALZ01000021">
    <property type="protein sequence ID" value="ETX13646.1"/>
    <property type="molecule type" value="Genomic_DNA"/>
</dbReference>
<evidence type="ECO:0000313" key="2">
    <source>
        <dbReference type="Proteomes" id="UP000022447"/>
    </source>
</evidence>
<proteinExistence type="predicted"/>
<dbReference type="AlphaFoldDB" id="X7EEK3"/>
<comment type="caution">
    <text evidence="1">The sequence shown here is derived from an EMBL/GenBank/DDBJ whole genome shotgun (WGS) entry which is preliminary data.</text>
</comment>
<keyword evidence="2" id="KW-1185">Reference proteome</keyword>
<dbReference type="Proteomes" id="UP000022447">
    <property type="component" value="Unassembled WGS sequence"/>
</dbReference>
<name>X7EEK3_9RHOB</name>
<protein>
    <submittedName>
        <fullName evidence="1">Uncharacterized protein</fullName>
    </submittedName>
</protein>